<keyword evidence="3" id="KW-0813">Transport</keyword>
<dbReference type="RefSeq" id="WP_066288700.1">
    <property type="nucleotide sequence ID" value="NZ_CP016761.1"/>
</dbReference>
<proteinExistence type="inferred from homology"/>
<evidence type="ECO:0000256" key="4">
    <source>
        <dbReference type="ARBA" id="ARBA00022475"/>
    </source>
</evidence>
<comment type="similarity">
    <text evidence="2">Belongs to the autoinducer-2 exporter (AI-2E) (TC 2.A.86) family.</text>
</comment>
<keyword evidence="10" id="KW-1185">Reference proteome</keyword>
<dbReference type="GO" id="GO:0055085">
    <property type="term" value="P:transmembrane transport"/>
    <property type="evidence" value="ECO:0007669"/>
    <property type="project" value="TreeGrafter"/>
</dbReference>
<reference evidence="9 10" key="1">
    <citation type="submission" date="2016-08" db="EMBL/GenBank/DDBJ databases">
        <title>Complete genome sequence of Fictibacillus arsenicus G25-54, a strain with toxicity to nematodes and a potential arsenic-resistance activity.</title>
        <authorList>
            <person name="Zheng Z."/>
        </authorList>
    </citation>
    <scope>NUCLEOTIDE SEQUENCE [LARGE SCALE GENOMIC DNA]</scope>
    <source>
        <strain evidence="9 10">G25-54</strain>
    </source>
</reference>
<keyword evidence="7 8" id="KW-0472">Membrane</keyword>
<evidence type="ECO:0000256" key="6">
    <source>
        <dbReference type="ARBA" id="ARBA00022989"/>
    </source>
</evidence>
<dbReference type="EMBL" id="CP016761">
    <property type="protein sequence ID" value="ANX12008.1"/>
    <property type="molecule type" value="Genomic_DNA"/>
</dbReference>
<feature type="transmembrane region" description="Helical" evidence="8">
    <location>
        <begin position="6"/>
        <end position="26"/>
    </location>
</feature>
<keyword evidence="4" id="KW-1003">Cell membrane</keyword>
<evidence type="ECO:0000256" key="5">
    <source>
        <dbReference type="ARBA" id="ARBA00022692"/>
    </source>
</evidence>
<name>A0A1B1Z3K5_9BACL</name>
<protein>
    <submittedName>
        <fullName evidence="9">AI-2E family transporter</fullName>
    </submittedName>
</protein>
<feature type="transmembrane region" description="Helical" evidence="8">
    <location>
        <begin position="314"/>
        <end position="343"/>
    </location>
</feature>
<evidence type="ECO:0000256" key="3">
    <source>
        <dbReference type="ARBA" id="ARBA00022448"/>
    </source>
</evidence>
<evidence type="ECO:0000256" key="2">
    <source>
        <dbReference type="ARBA" id="ARBA00009773"/>
    </source>
</evidence>
<dbReference type="Pfam" id="PF01594">
    <property type="entry name" value="AI-2E_transport"/>
    <property type="match status" value="1"/>
</dbReference>
<feature type="transmembrane region" description="Helical" evidence="8">
    <location>
        <begin position="69"/>
        <end position="90"/>
    </location>
</feature>
<dbReference type="KEGG" id="far:ABE41_008310"/>
<keyword evidence="6 8" id="KW-1133">Transmembrane helix</keyword>
<feature type="transmembrane region" description="Helical" evidence="8">
    <location>
        <begin position="33"/>
        <end position="54"/>
    </location>
</feature>
<feature type="transmembrane region" description="Helical" evidence="8">
    <location>
        <begin position="247"/>
        <end position="266"/>
    </location>
</feature>
<feature type="transmembrane region" description="Helical" evidence="8">
    <location>
        <begin position="158"/>
        <end position="183"/>
    </location>
</feature>
<dbReference type="GO" id="GO:0005886">
    <property type="term" value="C:plasma membrane"/>
    <property type="evidence" value="ECO:0007669"/>
    <property type="project" value="UniProtKB-SubCell"/>
</dbReference>
<evidence type="ECO:0000313" key="9">
    <source>
        <dbReference type="EMBL" id="ANX12008.1"/>
    </source>
</evidence>
<dbReference type="InterPro" id="IPR002549">
    <property type="entry name" value="AI-2E-like"/>
</dbReference>
<evidence type="ECO:0000256" key="1">
    <source>
        <dbReference type="ARBA" id="ARBA00004651"/>
    </source>
</evidence>
<dbReference type="Proteomes" id="UP000077412">
    <property type="component" value="Chromosome"/>
</dbReference>
<dbReference type="OrthoDB" id="9793390at2"/>
<dbReference type="PANTHER" id="PTHR21716:SF53">
    <property type="entry name" value="PERMEASE PERM-RELATED"/>
    <property type="match status" value="1"/>
</dbReference>
<dbReference type="PANTHER" id="PTHR21716">
    <property type="entry name" value="TRANSMEMBRANE PROTEIN"/>
    <property type="match status" value="1"/>
</dbReference>
<accession>A0A1B1Z3K5</accession>
<comment type="subcellular location">
    <subcellularLocation>
        <location evidence="1">Cell membrane</location>
        <topology evidence="1">Multi-pass membrane protein</topology>
    </subcellularLocation>
</comment>
<organism evidence="9 10">
    <name type="scientific">Fictibacillus arsenicus</name>
    <dbReference type="NCBI Taxonomy" id="255247"/>
    <lineage>
        <taxon>Bacteria</taxon>
        <taxon>Bacillati</taxon>
        <taxon>Bacillota</taxon>
        <taxon>Bacilli</taxon>
        <taxon>Bacillales</taxon>
        <taxon>Fictibacillaceae</taxon>
        <taxon>Fictibacillus</taxon>
    </lineage>
</organism>
<evidence type="ECO:0000256" key="7">
    <source>
        <dbReference type="ARBA" id="ARBA00023136"/>
    </source>
</evidence>
<dbReference type="AlphaFoldDB" id="A0A1B1Z3K5"/>
<feature type="transmembrane region" description="Helical" evidence="8">
    <location>
        <begin position="219"/>
        <end position="240"/>
    </location>
</feature>
<gene>
    <name evidence="9" type="ORF">ABE41_008310</name>
</gene>
<evidence type="ECO:0000256" key="8">
    <source>
        <dbReference type="SAM" id="Phobius"/>
    </source>
</evidence>
<evidence type="ECO:0000313" key="10">
    <source>
        <dbReference type="Proteomes" id="UP000077412"/>
    </source>
</evidence>
<keyword evidence="5 8" id="KW-0812">Transmembrane</keyword>
<sequence length="364" mass="40612">MPQSKFFRIGYGLLLIFLIILVGTKIDFIFRPIVVLVQTLFFPFLLGGVLYYLFRPVVQFLHKRNVPKVLSILLIYLLAIGLFVLLFYSIGPVLQRQVSNLVENTPALIDAIRSKLNDLQQNEWVNRFQESEQFDVKEISDKVTAYLSNSVQTIGTNIANFIGIITNIIMIFVTVPFILYYMLKEGEKAPQMVLQTLPEKQRNNGTKILKDMDIALSSYIQGQILVSVCVGTMLYIGYLIIGIEYSLILAIIAMFTNVIPFLGPIIGVVPALIVAVVDSPAMVIKVLVVMVIAQQIEGNVISPQVMGKKLDIHPLTIISILLVAGSLGGLLGLILAVPVYAVLKVIVLHTYRLINLRREKKIEG</sequence>